<evidence type="ECO:0000313" key="10">
    <source>
        <dbReference type="EMBL" id="KAG5678917.1"/>
    </source>
</evidence>
<dbReference type="AlphaFoldDB" id="A0A1B3PD66"/>
<evidence type="ECO:0000313" key="9">
    <source>
        <dbReference type="EMBL" id="AOG17667.1"/>
    </source>
</evidence>
<evidence type="ECO:0000256" key="7">
    <source>
        <dbReference type="PROSITE-ProRule" id="PRU01015"/>
    </source>
</evidence>
<keyword evidence="5" id="KW-0677">Repeat</keyword>
<reference evidence="10" key="2">
    <citation type="submission" date="2021-03" db="EMBL/GenBank/DDBJ databases">
        <title>Chromosome level genome of the anhydrobiotic midge Polypedilum vanderplanki.</title>
        <authorList>
            <person name="Yoshida Y."/>
            <person name="Kikawada T."/>
            <person name="Gusev O."/>
        </authorList>
    </citation>
    <scope>NUCLEOTIDE SEQUENCE</scope>
    <source>
        <strain evidence="10">NIAS01</strain>
        <tissue evidence="10">Whole body or cell culture</tissue>
    </source>
</reference>
<keyword evidence="4 7" id="KW-0949">S-adenosyl-L-methionine</keyword>
<dbReference type="PANTHER" id="PTHR11006">
    <property type="entry name" value="PROTEIN ARGININE N-METHYLTRANSFERASE"/>
    <property type="match status" value="1"/>
</dbReference>
<dbReference type="CDD" id="cd02440">
    <property type="entry name" value="AdoMet_MTases"/>
    <property type="match status" value="1"/>
</dbReference>
<evidence type="ECO:0000256" key="4">
    <source>
        <dbReference type="ARBA" id="ARBA00022691"/>
    </source>
</evidence>
<dbReference type="PANTHER" id="PTHR11006:SF4">
    <property type="entry name" value="PROTEIN ARGININE N-METHYLTRANSFERASE 7"/>
    <property type="match status" value="1"/>
</dbReference>
<feature type="domain" description="Protein arginine N-methyltransferase" evidence="8">
    <location>
        <begin position="159"/>
        <end position="317"/>
    </location>
</feature>
<dbReference type="GO" id="GO:0032259">
    <property type="term" value="P:methylation"/>
    <property type="evidence" value="ECO:0007669"/>
    <property type="project" value="UniProtKB-KW"/>
</dbReference>
<evidence type="ECO:0000256" key="3">
    <source>
        <dbReference type="ARBA" id="ARBA00022679"/>
    </source>
</evidence>
<evidence type="ECO:0000256" key="2">
    <source>
        <dbReference type="ARBA" id="ARBA00022603"/>
    </source>
</evidence>
<dbReference type="OrthoDB" id="412876at2759"/>
<dbReference type="InterPro" id="IPR055135">
    <property type="entry name" value="PRMT_dom"/>
</dbReference>
<dbReference type="Pfam" id="PF06325">
    <property type="entry name" value="PrmA"/>
    <property type="match status" value="1"/>
</dbReference>
<comment type="function">
    <text evidence="6">Essential arginine methyltransferase that can both catalyze the formation of omega-N monomethylarginine (MMA) and symmetrical dimethylarginine (sDMA). Specifically mediates the symmetrical dimethylation of arginine residues in the small nuclear ribonucleoproteins SmD1 and SmD3.</text>
</comment>
<accession>A0A1B3PD66</accession>
<protein>
    <recommendedName>
        <fullName evidence="1">Protein arginine N-methyltransferase 7</fullName>
    </recommendedName>
</protein>
<keyword evidence="3 7" id="KW-0808">Transferase</keyword>
<gene>
    <name evidence="9" type="primary">HMT-6</name>
    <name evidence="10" type="ORF">PVAND_008541</name>
</gene>
<evidence type="ECO:0000256" key="6">
    <source>
        <dbReference type="ARBA" id="ARBA00025081"/>
    </source>
</evidence>
<sequence length="665" mass="76429">MDKEEDFDYFQEVARSAFADMLFDEERNRKYSEALKWAINETKRQGKKANVLDIGTGSGLLAMLAARHKADSVTTIEAFSPISSVAKRVIEANGYKDKIKMINKHSTAVEVGKGKDIEQKANILVAELLDTELIGEGAIKSYNEAHQHLIDKDCLCVPHSASIYVQIVDSRLASSWFSFQEFSINEVNTIKAPDNVKNCRGLASIHDLQLNQFPLNEFKSITEPINICQIDFSGNIVIPYKESFKYKFKSSMNTESVVIFFWWSIYMTKNHDILLSCAPHWAYPDTNNTLDEVTKRNALPFRDHWMQGIYFVPKSLKKDNEYILVASHDEFSWSFDVHFDTINEQIERPICCSCIFHMCNSRNKIMQINDESKRLAFMEIMRRTELQNVLFIGDHSLLSLIACHASNAKSINVLQKDELCFKSLKNFIEFNGFKNKIHLVNDLSQIQDNEITHVIAEPYFQNAVLPIDNIIEIYSIINELKKMTKQFQVVPRKAKIFAVPIHFLHLYKIRWPLKSSCEGFDHSFFDKVIERASEIADENVEAFSLWEYPSIAIGSATEVFEFNFNENKISKGAASVEIDNFSNNCNGIAFWIEWILDENAFSFSTGPSSSIISGELINWKFDRQAVHLIPYKHIVRGILSSIEIKSQFDTIEEKISFDFSYNYAE</sequence>
<dbReference type="GO" id="GO:0042054">
    <property type="term" value="F:histone methyltransferase activity"/>
    <property type="evidence" value="ECO:0007669"/>
    <property type="project" value="TreeGrafter"/>
</dbReference>
<evidence type="ECO:0000256" key="1">
    <source>
        <dbReference type="ARBA" id="ARBA00018773"/>
    </source>
</evidence>
<proteinExistence type="evidence at transcript level"/>
<keyword evidence="11" id="KW-1185">Reference proteome</keyword>
<evidence type="ECO:0000259" key="8">
    <source>
        <dbReference type="Pfam" id="PF22528"/>
    </source>
</evidence>
<dbReference type="Pfam" id="PF22528">
    <property type="entry name" value="PRMT_C"/>
    <property type="match status" value="1"/>
</dbReference>
<dbReference type="Gene3D" id="3.40.50.150">
    <property type="entry name" value="Vaccinia Virus protein VP39"/>
    <property type="match status" value="2"/>
</dbReference>
<dbReference type="InterPro" id="IPR014644">
    <property type="entry name" value="MeTrfase_PRMT7"/>
</dbReference>
<dbReference type="EMBL" id="JADBJN010000002">
    <property type="protein sequence ID" value="KAG5678917.1"/>
    <property type="molecule type" value="Genomic_DNA"/>
</dbReference>
<evidence type="ECO:0000256" key="5">
    <source>
        <dbReference type="ARBA" id="ARBA00022737"/>
    </source>
</evidence>
<dbReference type="SUPFAM" id="SSF53335">
    <property type="entry name" value="S-adenosyl-L-methionine-dependent methyltransferases"/>
    <property type="match status" value="2"/>
</dbReference>
<reference evidence="9" key="1">
    <citation type="submission" date="2016-01" db="EMBL/GenBank/DDBJ databases">
        <title>Diversity of S-adenosylmethionine dependent methyltransferases of the cryptobiotic chironomid in relation to desiccation stress resistance.</title>
        <authorList>
            <person name="Deviatiiarov R."/>
            <person name="Gusev O."/>
            <person name="Aupov R."/>
            <person name="Cornette R."/>
            <person name="Kikawada T."/>
        </authorList>
    </citation>
    <scope>NUCLEOTIDE SEQUENCE</scope>
</reference>
<evidence type="ECO:0000313" key="11">
    <source>
        <dbReference type="Proteomes" id="UP001107558"/>
    </source>
</evidence>
<organism evidence="9">
    <name type="scientific">Polypedilum vanderplanki</name>
    <name type="common">Sleeping chironomid midge</name>
    <dbReference type="NCBI Taxonomy" id="319348"/>
    <lineage>
        <taxon>Eukaryota</taxon>
        <taxon>Metazoa</taxon>
        <taxon>Ecdysozoa</taxon>
        <taxon>Arthropoda</taxon>
        <taxon>Hexapoda</taxon>
        <taxon>Insecta</taxon>
        <taxon>Pterygota</taxon>
        <taxon>Neoptera</taxon>
        <taxon>Endopterygota</taxon>
        <taxon>Diptera</taxon>
        <taxon>Nematocera</taxon>
        <taxon>Chironomoidea</taxon>
        <taxon>Chironomidae</taxon>
        <taxon>Chironominae</taxon>
        <taxon>Polypedilum</taxon>
        <taxon>Polypedilum</taxon>
    </lineage>
</organism>
<dbReference type="FunFam" id="3.40.50.150:FF:000071">
    <property type="entry name" value="Protein arginine N-methyltransferase 7"/>
    <property type="match status" value="1"/>
</dbReference>
<dbReference type="EMBL" id="KU659868">
    <property type="protein sequence ID" value="AOG17667.1"/>
    <property type="molecule type" value="mRNA"/>
</dbReference>
<dbReference type="PROSITE" id="PS51678">
    <property type="entry name" value="SAM_MT_PRMT"/>
    <property type="match status" value="1"/>
</dbReference>
<dbReference type="PIRSF" id="PIRSF036946">
    <property type="entry name" value="Arg_N-mtase"/>
    <property type="match status" value="1"/>
</dbReference>
<dbReference type="Proteomes" id="UP001107558">
    <property type="component" value="Chromosome 2"/>
</dbReference>
<feature type="non-terminal residue" evidence="9">
    <location>
        <position position="665"/>
    </location>
</feature>
<dbReference type="InterPro" id="IPR025799">
    <property type="entry name" value="Arg_MeTrfase"/>
</dbReference>
<dbReference type="InterPro" id="IPR029063">
    <property type="entry name" value="SAM-dependent_MTases_sf"/>
</dbReference>
<dbReference type="GO" id="GO:0016274">
    <property type="term" value="F:protein-arginine N-methyltransferase activity"/>
    <property type="evidence" value="ECO:0007669"/>
    <property type="project" value="InterPro"/>
</dbReference>
<dbReference type="Gene3D" id="2.70.160.11">
    <property type="entry name" value="Hnrnp arginine n-methyltransferase1"/>
    <property type="match status" value="2"/>
</dbReference>
<name>A0A1B3PD66_POLVA</name>
<keyword evidence="2 7" id="KW-0489">Methyltransferase</keyword>